<dbReference type="RefSeq" id="WP_006056318.1">
    <property type="nucleotide sequence ID" value="NZ_RZHH01000002.1"/>
</dbReference>
<accession>A0A482TG63</accession>
<feature type="transmembrane region" description="Helical" evidence="1">
    <location>
        <begin position="63"/>
        <end position="84"/>
    </location>
</feature>
<sequence>MELKSRKRPWLAAVLGALATGAGHIYLRRWKRAFGWVATAMATGILFVEPAEAEAFLYHQGPIAPMFPVLAVVLASAFDAYLVARAQNETAKRTVNPDGTITHCPYCGKELDGDLDFCQWCTTELDDFRVASPDDDSEMTTRRE</sequence>
<proteinExistence type="predicted"/>
<gene>
    <name evidence="3" type="ORF">ELS19_02135</name>
</gene>
<reference evidence="3 4" key="1">
    <citation type="submission" date="2018-12" db="EMBL/GenBank/DDBJ databases">
        <title>Genome analysis provides insights into bioremediation potentialities of Halogeometricum borinquense strain N11.</title>
        <authorList>
            <person name="Najjari A."/>
            <person name="Youssef N."/>
            <person name="Fhoula I."/>
            <person name="Ben Dhia O."/>
            <person name="Mahjoubi M."/>
            <person name="Ouzari H.I."/>
            <person name="Cherif A."/>
        </authorList>
    </citation>
    <scope>NUCLEOTIDE SEQUENCE [LARGE SCALE GENOMIC DNA]</scope>
    <source>
        <strain evidence="3 4">N11</strain>
    </source>
</reference>
<comment type="caution">
    <text evidence="3">The sequence shown here is derived from an EMBL/GenBank/DDBJ whole genome shotgun (WGS) entry which is preliminary data.</text>
</comment>
<keyword evidence="1" id="KW-0812">Transmembrane</keyword>
<evidence type="ECO:0000313" key="3">
    <source>
        <dbReference type="EMBL" id="RYJ12883.1"/>
    </source>
</evidence>
<keyword evidence="1" id="KW-1133">Transmembrane helix</keyword>
<evidence type="ECO:0000313" key="4">
    <source>
        <dbReference type="Proteomes" id="UP000294028"/>
    </source>
</evidence>
<dbReference type="OMA" id="GHIYLRR"/>
<name>A0A482TG63_9EURY</name>
<dbReference type="Proteomes" id="UP000294028">
    <property type="component" value="Unassembled WGS sequence"/>
</dbReference>
<protein>
    <submittedName>
        <fullName evidence="3">Zinc ribbon domain-containing protein</fullName>
    </submittedName>
</protein>
<feature type="domain" description="DUF7575" evidence="2">
    <location>
        <begin position="101"/>
        <end position="126"/>
    </location>
</feature>
<dbReference type="AlphaFoldDB" id="A0A482TG63"/>
<feature type="transmembrane region" description="Helical" evidence="1">
    <location>
        <begin position="33"/>
        <end position="51"/>
    </location>
</feature>
<dbReference type="GeneID" id="9994488"/>
<keyword evidence="1" id="KW-0472">Membrane</keyword>
<dbReference type="InterPro" id="IPR055997">
    <property type="entry name" value="DUF7575"/>
</dbReference>
<dbReference type="Pfam" id="PF24460">
    <property type="entry name" value="DUF7575"/>
    <property type="match status" value="1"/>
</dbReference>
<evidence type="ECO:0000256" key="1">
    <source>
        <dbReference type="SAM" id="Phobius"/>
    </source>
</evidence>
<evidence type="ECO:0000259" key="2">
    <source>
        <dbReference type="Pfam" id="PF24460"/>
    </source>
</evidence>
<organism evidence="3 4">
    <name type="scientific">Halogeometricum borinquense</name>
    <dbReference type="NCBI Taxonomy" id="60847"/>
    <lineage>
        <taxon>Archaea</taxon>
        <taxon>Methanobacteriati</taxon>
        <taxon>Methanobacteriota</taxon>
        <taxon>Stenosarchaea group</taxon>
        <taxon>Halobacteria</taxon>
        <taxon>Halobacteriales</taxon>
        <taxon>Haloferacaceae</taxon>
        <taxon>Halogeometricum</taxon>
    </lineage>
</organism>
<dbReference type="EMBL" id="RZHH01000002">
    <property type="protein sequence ID" value="RYJ12883.1"/>
    <property type="molecule type" value="Genomic_DNA"/>
</dbReference>